<keyword evidence="3" id="KW-0520">NAD</keyword>
<organism evidence="6 7">
    <name type="scientific">Remersonia thermophila</name>
    <dbReference type="NCBI Taxonomy" id="72144"/>
    <lineage>
        <taxon>Eukaryota</taxon>
        <taxon>Fungi</taxon>
        <taxon>Dikarya</taxon>
        <taxon>Ascomycota</taxon>
        <taxon>Pezizomycotina</taxon>
        <taxon>Sordariomycetes</taxon>
        <taxon>Sordariomycetidae</taxon>
        <taxon>Sordariales</taxon>
        <taxon>Sordariales incertae sedis</taxon>
        <taxon>Remersonia</taxon>
    </lineage>
</organism>
<reference evidence="6 7" key="1">
    <citation type="journal article" date="2024" name="Commun. Biol.">
        <title>Comparative genomic analysis of thermophilic fungi reveals convergent evolutionary adaptations and gene losses.</title>
        <authorList>
            <person name="Steindorff A.S."/>
            <person name="Aguilar-Pontes M.V."/>
            <person name="Robinson A.J."/>
            <person name="Andreopoulos B."/>
            <person name="LaButti K."/>
            <person name="Kuo A."/>
            <person name="Mondo S."/>
            <person name="Riley R."/>
            <person name="Otillar R."/>
            <person name="Haridas S."/>
            <person name="Lipzen A."/>
            <person name="Grimwood J."/>
            <person name="Schmutz J."/>
            <person name="Clum A."/>
            <person name="Reid I.D."/>
            <person name="Moisan M.C."/>
            <person name="Butler G."/>
            <person name="Nguyen T.T.M."/>
            <person name="Dewar K."/>
            <person name="Conant G."/>
            <person name="Drula E."/>
            <person name="Henrissat B."/>
            <person name="Hansel C."/>
            <person name="Singer S."/>
            <person name="Hutchinson M.I."/>
            <person name="de Vries R.P."/>
            <person name="Natvig D.O."/>
            <person name="Powell A.J."/>
            <person name="Tsang A."/>
            <person name="Grigoriev I.V."/>
        </authorList>
    </citation>
    <scope>NUCLEOTIDE SEQUENCE [LARGE SCALE GENOMIC DNA]</scope>
    <source>
        <strain evidence="6 7">ATCC 22073</strain>
    </source>
</reference>
<dbReference type="InterPro" id="IPR051265">
    <property type="entry name" value="HIBADH-related_NP60_sf"/>
</dbReference>
<dbReference type="EMBL" id="JAZGUE010000004">
    <property type="protein sequence ID" value="KAL2267626.1"/>
    <property type="molecule type" value="Genomic_DNA"/>
</dbReference>
<evidence type="ECO:0000259" key="4">
    <source>
        <dbReference type="Pfam" id="PF03446"/>
    </source>
</evidence>
<dbReference type="PANTHER" id="PTHR43580">
    <property type="entry name" value="OXIDOREDUCTASE GLYR1-RELATED"/>
    <property type="match status" value="1"/>
</dbReference>
<dbReference type="Proteomes" id="UP001600064">
    <property type="component" value="Unassembled WGS sequence"/>
</dbReference>
<dbReference type="SUPFAM" id="SSF51735">
    <property type="entry name" value="NAD(P)-binding Rossmann-fold domains"/>
    <property type="match status" value="1"/>
</dbReference>
<dbReference type="RefSeq" id="XP_070866353.1">
    <property type="nucleotide sequence ID" value="XM_071011444.1"/>
</dbReference>
<evidence type="ECO:0000256" key="3">
    <source>
        <dbReference type="ARBA" id="ARBA00023027"/>
    </source>
</evidence>
<dbReference type="GeneID" id="98126088"/>
<dbReference type="SUPFAM" id="SSF48179">
    <property type="entry name" value="6-phosphogluconate dehydrogenase C-terminal domain-like"/>
    <property type="match status" value="1"/>
</dbReference>
<gene>
    <name evidence="6" type="ORF">VTJ83DRAFT_4903</name>
</gene>
<protein>
    <submittedName>
        <fullName evidence="6">Uncharacterized protein</fullName>
    </submittedName>
</protein>
<evidence type="ECO:0000313" key="6">
    <source>
        <dbReference type="EMBL" id="KAL2267626.1"/>
    </source>
</evidence>
<comment type="caution">
    <text evidence="6">The sequence shown here is derived from an EMBL/GenBank/DDBJ whole genome shotgun (WGS) entry which is preliminary data.</text>
</comment>
<comment type="similarity">
    <text evidence="1">Belongs to the HIBADH-related family. NP60 subfamily.</text>
</comment>
<evidence type="ECO:0000256" key="1">
    <source>
        <dbReference type="ARBA" id="ARBA00007598"/>
    </source>
</evidence>
<proteinExistence type="inferred from homology"/>
<accession>A0ABR4DBA3</accession>
<dbReference type="InterPro" id="IPR036291">
    <property type="entry name" value="NAD(P)-bd_dom_sf"/>
</dbReference>
<evidence type="ECO:0000313" key="7">
    <source>
        <dbReference type="Proteomes" id="UP001600064"/>
    </source>
</evidence>
<dbReference type="Gene3D" id="1.10.1040.10">
    <property type="entry name" value="N-(1-d-carboxylethyl)-l-norvaline Dehydrogenase, domain 2"/>
    <property type="match status" value="1"/>
</dbReference>
<dbReference type="Pfam" id="PF14833">
    <property type="entry name" value="NAD_binding_11"/>
    <property type="match status" value="1"/>
</dbReference>
<keyword evidence="2" id="KW-0560">Oxidoreductase</keyword>
<sequence>MAPKLFWIGLGNMGRGMCKNVINKADVQHPVLVYNRTKQKAVEYSTQFEEGRVEVVDSVAAGVAKADVIFTILAKDDVVEAIVDDLLGSTDVKGKLFVECSTIHPDTTARVSKKLVDAGAEFVAAPVFGAPAMGELGQLVGVLAGPEASVQKARPFFQGVMAKAEINMSGLPYEKALQLKVIGNTFILNMVEQISEGLVLSEKAGLGTQYVRDFIHLIFQGPFAAYADRILSGKYHTMDYPLFPVDLAIKDARHALSLAEAAGVHMGNLDVGLAHLEEVKQHQGEKGDIASIYGAVRAKAGLKYENEPTPGLE</sequence>
<dbReference type="InterPro" id="IPR015815">
    <property type="entry name" value="HIBADH-related"/>
</dbReference>
<dbReference type="PIRSF" id="PIRSF000103">
    <property type="entry name" value="HIBADH"/>
    <property type="match status" value="1"/>
</dbReference>
<dbReference type="InterPro" id="IPR029154">
    <property type="entry name" value="HIBADH-like_NADP-bd"/>
</dbReference>
<dbReference type="InterPro" id="IPR006115">
    <property type="entry name" value="6PGDH_NADP-bd"/>
</dbReference>
<keyword evidence="7" id="KW-1185">Reference proteome</keyword>
<feature type="domain" description="6-phosphogluconate dehydrogenase NADP-binding" evidence="4">
    <location>
        <begin position="5"/>
        <end position="162"/>
    </location>
</feature>
<name>A0ABR4DBA3_9PEZI</name>
<dbReference type="InterPro" id="IPR013328">
    <property type="entry name" value="6PGD_dom2"/>
</dbReference>
<evidence type="ECO:0000256" key="2">
    <source>
        <dbReference type="ARBA" id="ARBA00023002"/>
    </source>
</evidence>
<dbReference type="PANTHER" id="PTHR43580:SF3">
    <property type="entry name" value="6-PHOSPHOGLUCONATE DEHYDROGENASE FAMILY PROTEIN (AFU_ORTHOLOGUE AFUA_2G11600)"/>
    <property type="match status" value="1"/>
</dbReference>
<dbReference type="Gene3D" id="3.40.50.720">
    <property type="entry name" value="NAD(P)-binding Rossmann-like Domain"/>
    <property type="match status" value="1"/>
</dbReference>
<feature type="domain" description="3-hydroxyisobutyrate dehydrogenase-like NAD-binding" evidence="5">
    <location>
        <begin position="179"/>
        <end position="294"/>
    </location>
</feature>
<evidence type="ECO:0000259" key="5">
    <source>
        <dbReference type="Pfam" id="PF14833"/>
    </source>
</evidence>
<dbReference type="Pfam" id="PF03446">
    <property type="entry name" value="NAD_binding_2"/>
    <property type="match status" value="1"/>
</dbReference>
<dbReference type="InterPro" id="IPR008927">
    <property type="entry name" value="6-PGluconate_DH-like_C_sf"/>
</dbReference>